<protein>
    <submittedName>
        <fullName evidence="1">Uncharacterized protein</fullName>
    </submittedName>
</protein>
<dbReference type="InterPro" id="IPR001920">
    <property type="entry name" value="Asp/Glu_race"/>
</dbReference>
<dbReference type="GO" id="GO:0016855">
    <property type="term" value="F:racemase and epimerase activity, acting on amino acids and derivatives"/>
    <property type="evidence" value="ECO:0007669"/>
    <property type="project" value="InterPro"/>
</dbReference>
<organism evidence="1">
    <name type="scientific">bioreactor metagenome</name>
    <dbReference type="NCBI Taxonomy" id="1076179"/>
    <lineage>
        <taxon>unclassified sequences</taxon>
        <taxon>metagenomes</taxon>
        <taxon>ecological metagenomes</taxon>
    </lineage>
</organism>
<evidence type="ECO:0000313" key="1">
    <source>
        <dbReference type="EMBL" id="MPM85142.1"/>
    </source>
</evidence>
<dbReference type="AlphaFoldDB" id="A0A645D949"/>
<comment type="caution">
    <text evidence="1">The sequence shown here is derived from an EMBL/GenBank/DDBJ whole genome shotgun (WGS) entry which is preliminary data.</text>
</comment>
<dbReference type="Gene3D" id="3.40.50.1860">
    <property type="match status" value="1"/>
</dbReference>
<dbReference type="EMBL" id="VSSQ01033516">
    <property type="protein sequence ID" value="MPM85142.1"/>
    <property type="molecule type" value="Genomic_DNA"/>
</dbReference>
<proteinExistence type="predicted"/>
<sequence length="258" mass="28371">MEKTSPYGYFYPGNREGRISMKKGQNIAGYPVGIIYIDDVWYPMVPGNIVNGYTFDFPVRLMAVEGLTIDGLFNTHDQVAEMVLKTVKKLVSEGCRAISGACGFFGNYQKIVADALDVPVALSSLVQINFILPLLKSSQKLGVLTADQSSLSNKLLSACGVTDKSRLVIRDLRSEPEFSAILEGRGSFDNGKAEREVVEQALSCFEHDDIGAILLECSDMPPYAWAVQAACSVPVFDFTTLIRWLNNAVTQRPYCGFI</sequence>
<gene>
    <name evidence="1" type="ORF">SDC9_132219</name>
</gene>
<dbReference type="NCBIfam" id="NF005679">
    <property type="entry name" value="PRK07475.1"/>
    <property type="match status" value="1"/>
</dbReference>
<reference evidence="1" key="1">
    <citation type="submission" date="2019-08" db="EMBL/GenBank/DDBJ databases">
        <authorList>
            <person name="Kucharzyk K."/>
            <person name="Murdoch R.W."/>
            <person name="Higgins S."/>
            <person name="Loffler F."/>
        </authorList>
    </citation>
    <scope>NUCLEOTIDE SEQUENCE</scope>
</reference>
<name>A0A645D949_9ZZZZ</name>
<accession>A0A645D949</accession>